<feature type="transmembrane region" description="Helical" evidence="1">
    <location>
        <begin position="461"/>
        <end position="479"/>
    </location>
</feature>
<feature type="transmembrane region" description="Helical" evidence="1">
    <location>
        <begin position="384"/>
        <end position="408"/>
    </location>
</feature>
<keyword evidence="3" id="KW-1185">Reference proteome</keyword>
<name>A0A2S5TB03_9GAMM</name>
<organism evidence="2 3">
    <name type="scientific">Solimonas fluminis</name>
    <dbReference type="NCBI Taxonomy" id="2086571"/>
    <lineage>
        <taxon>Bacteria</taxon>
        <taxon>Pseudomonadati</taxon>
        <taxon>Pseudomonadota</taxon>
        <taxon>Gammaproteobacteria</taxon>
        <taxon>Nevskiales</taxon>
        <taxon>Nevskiaceae</taxon>
        <taxon>Solimonas</taxon>
    </lineage>
</organism>
<evidence type="ECO:0000256" key="1">
    <source>
        <dbReference type="SAM" id="Phobius"/>
    </source>
</evidence>
<feature type="transmembrane region" description="Helical" evidence="1">
    <location>
        <begin position="429"/>
        <end position="449"/>
    </location>
</feature>
<feature type="transmembrane region" description="Helical" evidence="1">
    <location>
        <begin position="978"/>
        <end position="1004"/>
    </location>
</feature>
<reference evidence="2 3" key="1">
    <citation type="submission" date="2018-02" db="EMBL/GenBank/DDBJ databases">
        <title>Genome sequencing of Solimonas sp. HR-BB.</title>
        <authorList>
            <person name="Lee Y."/>
            <person name="Jeon C.O."/>
        </authorList>
    </citation>
    <scope>NUCLEOTIDE SEQUENCE [LARGE SCALE GENOMIC DNA]</scope>
    <source>
        <strain evidence="2 3">HR-BB</strain>
    </source>
</reference>
<protein>
    <submittedName>
        <fullName evidence="2">Acriflavine resistance protein B</fullName>
    </submittedName>
</protein>
<comment type="caution">
    <text evidence="2">The sequence shown here is derived from an EMBL/GenBank/DDBJ whole genome shotgun (WGS) entry which is preliminary data.</text>
</comment>
<dbReference type="OrthoDB" id="9757904at2"/>
<dbReference type="Pfam" id="PF00873">
    <property type="entry name" value="ACR_tran"/>
    <property type="match status" value="1"/>
</dbReference>
<dbReference type="RefSeq" id="WP_104232193.1">
    <property type="nucleotide sequence ID" value="NZ_PSNW01000016.1"/>
</dbReference>
<dbReference type="InterPro" id="IPR001036">
    <property type="entry name" value="Acrflvin-R"/>
</dbReference>
<dbReference type="SUPFAM" id="SSF82693">
    <property type="entry name" value="Multidrug efflux transporter AcrB pore domain, PN1, PN2, PC1 and PC2 subdomains"/>
    <property type="match status" value="3"/>
</dbReference>
<accession>A0A2S5TB03</accession>
<dbReference type="Gene3D" id="3.30.70.1430">
    <property type="entry name" value="Multidrug efflux transporter AcrB pore domain"/>
    <property type="match status" value="2"/>
</dbReference>
<feature type="transmembrane region" description="Helical" evidence="1">
    <location>
        <begin position="947"/>
        <end position="966"/>
    </location>
</feature>
<proteinExistence type="predicted"/>
<dbReference type="SUPFAM" id="SSF82714">
    <property type="entry name" value="Multidrug efflux transporter AcrB TolC docking domain, DN and DC subdomains"/>
    <property type="match status" value="2"/>
</dbReference>
<dbReference type="SUPFAM" id="SSF82866">
    <property type="entry name" value="Multidrug efflux transporter AcrB transmembrane domain"/>
    <property type="match status" value="2"/>
</dbReference>
<dbReference type="GO" id="GO:0042910">
    <property type="term" value="F:xenobiotic transmembrane transporter activity"/>
    <property type="evidence" value="ECO:0007669"/>
    <property type="project" value="TreeGrafter"/>
</dbReference>
<dbReference type="Gene3D" id="1.20.1640.10">
    <property type="entry name" value="Multidrug efflux transporter AcrB transmembrane domain"/>
    <property type="match status" value="2"/>
</dbReference>
<feature type="transmembrane region" description="Helical" evidence="1">
    <location>
        <begin position="900"/>
        <end position="926"/>
    </location>
</feature>
<feature type="transmembrane region" description="Helical" evidence="1">
    <location>
        <begin position="844"/>
        <end position="867"/>
    </location>
</feature>
<evidence type="ECO:0000313" key="3">
    <source>
        <dbReference type="Proteomes" id="UP000238220"/>
    </source>
</evidence>
<sequence>MNFSSWAINKPTPSILLFIMLTVAGLVAFRGLGIQYLPDMAFPSVTVQAAMPGASPVQLEAEVARPIEDSISSIGAVRHVTTTINDGMVLLMVEFAYEKNLTEAVTDVRDAITRIRTKLPDEMQEPVVARVDVAGMPLLTYAVIAPTMDETDLSWFIDDVVAKALLHVRGVAQVNRKGGVTREVQVELDPARLQSLGVTAGEISAQLRSMQQEAPGGRGSLGGLEQTVRALGTVGSAEELAALSLPLADGRRLRLADVARVSDTIAERSQIALLDGKRVVSFEVMRAQGMDEVTAARGARAEVARLLRSHPAVQMVEVSNSVDFTEQEYGHAMGALIEGTVLAVLVVWLFLRDWRATFVSAVALPLSIIPTFLALQWFGFTLNVLSLLALTLVIGVLVDDAIVEVENIMRHLQMGKPPRQAAMEAADEIGLAVIATTLTLVAVFLPTAFVPGLTGDLFRQFGWTAAAAVLFSLLVARLLTPMMSAYMLRPAAHTWTDGPLMRRYLVTVRWCLEHPWATVLAAGAFFLMSLVLISQLPTAFIAGQDESTEFVILEGPPGSSLDQTTALAERARLLLADVPEISAVLTVVGGGVKTGAMRADMAAAEVRTAQLTLRLLNIGKTGRKLPEVRADISKRLAALPGARTSLGRGTPGEKMTLMLTGDDPAATLKAARSLESELRSLPGIGAVTSTASLLRPEIVIRPDFARAAEMGITSAAIAQAVRVATSGDYDFNLPRLNLPGRQVYVRVALDPESRRDPDLVAQLRVRGNNGAAVPLGNIADIHVTGGPAQIDRYDRQRVVQLAVDLNGQPVGDVLKRAKNLPTLKQLPAGVELVLSGDIEYMSEMFGGFALAMLAGIFCVYAVMVLLFHDFGQPLTVLAALPLASTGALGLMWFFGYDLSMSSLIGLLMLVGIVTKNSILLVDYAIMARRDLGMDRIDALVDACHKRARPIVMTTVAMTAGMIPIAVDLGGGSSFRQPMAVVVIGGLITSTVLSLLVVPVVFEIIDEVKLRLSPRRHESAAAEA</sequence>
<feature type="transmembrane region" description="Helical" evidence="1">
    <location>
        <begin position="874"/>
        <end position="894"/>
    </location>
</feature>
<keyword evidence="1" id="KW-0472">Membrane</keyword>
<dbReference type="InterPro" id="IPR027463">
    <property type="entry name" value="AcrB_DN_DC_subdom"/>
</dbReference>
<dbReference type="GO" id="GO:0005886">
    <property type="term" value="C:plasma membrane"/>
    <property type="evidence" value="ECO:0007669"/>
    <property type="project" value="TreeGrafter"/>
</dbReference>
<dbReference type="Proteomes" id="UP000238220">
    <property type="component" value="Unassembled WGS sequence"/>
</dbReference>
<dbReference type="PRINTS" id="PR00702">
    <property type="entry name" value="ACRIFLAVINRP"/>
</dbReference>
<feature type="transmembrane region" description="Helical" evidence="1">
    <location>
        <begin position="358"/>
        <end position="378"/>
    </location>
</feature>
<dbReference type="Gene3D" id="3.30.2090.10">
    <property type="entry name" value="Multidrug efflux transporter AcrB TolC docking domain, DN and DC subdomains"/>
    <property type="match status" value="2"/>
</dbReference>
<dbReference type="PANTHER" id="PTHR32063:SF77">
    <property type="entry name" value="ACR FAMILY TRANSPORT PROTEIN"/>
    <property type="match status" value="1"/>
</dbReference>
<keyword evidence="1" id="KW-0812">Transmembrane</keyword>
<dbReference type="EMBL" id="PSNW01000016">
    <property type="protein sequence ID" value="PPE72037.1"/>
    <property type="molecule type" value="Genomic_DNA"/>
</dbReference>
<dbReference type="AlphaFoldDB" id="A0A2S5TB03"/>
<dbReference type="PANTHER" id="PTHR32063">
    <property type="match status" value="1"/>
</dbReference>
<feature type="transmembrane region" description="Helical" evidence="1">
    <location>
        <begin position="329"/>
        <end position="351"/>
    </location>
</feature>
<gene>
    <name evidence="2" type="ORF">C3942_20280</name>
</gene>
<keyword evidence="1" id="KW-1133">Transmembrane helix</keyword>
<feature type="transmembrane region" description="Helical" evidence="1">
    <location>
        <begin position="510"/>
        <end position="533"/>
    </location>
</feature>
<dbReference type="Gene3D" id="3.30.70.1320">
    <property type="entry name" value="Multidrug efflux transporter AcrB pore domain like"/>
    <property type="match status" value="1"/>
</dbReference>
<dbReference type="Gene3D" id="3.30.70.1440">
    <property type="entry name" value="Multidrug efflux transporter AcrB pore domain"/>
    <property type="match status" value="1"/>
</dbReference>
<evidence type="ECO:0000313" key="2">
    <source>
        <dbReference type="EMBL" id="PPE72037.1"/>
    </source>
</evidence>